<evidence type="ECO:0000313" key="8">
    <source>
        <dbReference type="EMBL" id="MBT2186007.1"/>
    </source>
</evidence>
<dbReference type="EMBL" id="JAHGAW010000002">
    <property type="protein sequence ID" value="MBT2186007.1"/>
    <property type="molecule type" value="Genomic_DNA"/>
</dbReference>
<dbReference type="NCBIfam" id="NF011307">
    <property type="entry name" value="PRK14716.1-5"/>
    <property type="match status" value="1"/>
</dbReference>
<dbReference type="GO" id="GO:0016757">
    <property type="term" value="F:glycosyltransferase activity"/>
    <property type="evidence" value="ECO:0007669"/>
    <property type="project" value="UniProtKB-KW"/>
</dbReference>
<evidence type="ECO:0000256" key="6">
    <source>
        <dbReference type="ARBA" id="ARBA00023136"/>
    </source>
</evidence>
<dbReference type="SUPFAM" id="SSF53448">
    <property type="entry name" value="Nucleotide-diphospho-sugar transferases"/>
    <property type="match status" value="1"/>
</dbReference>
<protein>
    <submittedName>
        <fullName evidence="8">Glycosyl transferase family protein</fullName>
    </submittedName>
</protein>
<evidence type="ECO:0000256" key="3">
    <source>
        <dbReference type="ARBA" id="ARBA00022679"/>
    </source>
</evidence>
<reference evidence="8" key="1">
    <citation type="submission" date="2021-05" db="EMBL/GenBank/DDBJ databases">
        <title>Genome of Sphingobium sp. strain.</title>
        <authorList>
            <person name="Fan R."/>
        </authorList>
    </citation>
    <scope>NUCLEOTIDE SEQUENCE</scope>
    <source>
        <strain evidence="8">H33</strain>
    </source>
</reference>
<comment type="subcellular location">
    <subcellularLocation>
        <location evidence="1">Membrane</location>
        <topology evidence="1">Multi-pass membrane protein</topology>
    </subcellularLocation>
</comment>
<keyword evidence="5 7" id="KW-1133">Transmembrane helix</keyword>
<name>A0A9X1D9T7_9SPHN</name>
<keyword evidence="4 7" id="KW-0812">Transmembrane</keyword>
<sequence length="467" mass="51247">MGPALAALELLRNELLLFAAIGLLIGGLDDLLIDLVYAARRLWRSLTVYSRIRRMTARDLPPAGAAGPIAVFVPAWDEADVIVPMLRGCLEKWRDDDVQIFVGVYANDRPTIDAVVDLIARHGGDRVLPVVNHRDGPTTKADCLNQLWHAMRRWERREGRDVLAVVLHDAEDVVHKDALRVIGLLAPRFALVQLPVLPLTSARSRWVAGHYCDEFAEAHGKSLAVREAVGAALPSAGVGCGFNRAALGRIAAARGDLPFDASSLTEDYELGLLLGDEGGRGVMVRMRDADGQVIATREYFPDTLSAAIRQKARWTVGIALAGWDRLGWTGGWRERWMRLRDRRAALAALILLTAYVGLILSASVNAGAWLIGRPLSPLPPPLPALLAMTGVILVWRLLVRMIFVWSAYGPVEALRSVPRTFIANFIAMLAARRAVGIYVRHLRGEALAWDKTAHRFPEPVLATATAR</sequence>
<comment type="caution">
    <text evidence="8">The sequence shown here is derived from an EMBL/GenBank/DDBJ whole genome shotgun (WGS) entry which is preliminary data.</text>
</comment>
<evidence type="ECO:0000256" key="5">
    <source>
        <dbReference type="ARBA" id="ARBA00022989"/>
    </source>
</evidence>
<dbReference type="Pfam" id="PF13641">
    <property type="entry name" value="Glyco_tranf_2_3"/>
    <property type="match status" value="1"/>
</dbReference>
<keyword evidence="9" id="KW-1185">Reference proteome</keyword>
<organism evidence="8 9">
    <name type="scientific">Sphingobium nicotianae</name>
    <dbReference type="NCBI Taxonomy" id="2782607"/>
    <lineage>
        <taxon>Bacteria</taxon>
        <taxon>Pseudomonadati</taxon>
        <taxon>Pseudomonadota</taxon>
        <taxon>Alphaproteobacteria</taxon>
        <taxon>Sphingomonadales</taxon>
        <taxon>Sphingomonadaceae</taxon>
        <taxon>Sphingobium</taxon>
    </lineage>
</organism>
<feature type="transmembrane region" description="Helical" evidence="7">
    <location>
        <begin position="384"/>
        <end position="408"/>
    </location>
</feature>
<dbReference type="Proteomes" id="UP001138757">
    <property type="component" value="Unassembled WGS sequence"/>
</dbReference>
<evidence type="ECO:0000313" key="9">
    <source>
        <dbReference type="Proteomes" id="UP001138757"/>
    </source>
</evidence>
<dbReference type="PANTHER" id="PTHR43867:SF2">
    <property type="entry name" value="CELLULOSE SYNTHASE CATALYTIC SUBUNIT A [UDP-FORMING]"/>
    <property type="match status" value="1"/>
</dbReference>
<evidence type="ECO:0000256" key="7">
    <source>
        <dbReference type="SAM" id="Phobius"/>
    </source>
</evidence>
<accession>A0A9X1D9T7</accession>
<feature type="transmembrane region" description="Helical" evidence="7">
    <location>
        <begin position="345"/>
        <end position="372"/>
    </location>
</feature>
<dbReference type="AlphaFoldDB" id="A0A9X1D9T7"/>
<evidence type="ECO:0000256" key="1">
    <source>
        <dbReference type="ARBA" id="ARBA00004141"/>
    </source>
</evidence>
<dbReference type="InterPro" id="IPR029044">
    <property type="entry name" value="Nucleotide-diphossugar_trans"/>
</dbReference>
<evidence type="ECO:0000256" key="4">
    <source>
        <dbReference type="ARBA" id="ARBA00022692"/>
    </source>
</evidence>
<keyword evidence="6 7" id="KW-0472">Membrane</keyword>
<dbReference type="PANTHER" id="PTHR43867">
    <property type="entry name" value="CELLULOSE SYNTHASE CATALYTIC SUBUNIT A [UDP-FORMING]"/>
    <property type="match status" value="1"/>
</dbReference>
<gene>
    <name evidence="8" type="ORF">KK488_03510</name>
</gene>
<keyword evidence="2" id="KW-0328">Glycosyltransferase</keyword>
<dbReference type="Gene3D" id="3.90.550.10">
    <property type="entry name" value="Spore Coat Polysaccharide Biosynthesis Protein SpsA, Chain A"/>
    <property type="match status" value="1"/>
</dbReference>
<dbReference type="InterPro" id="IPR050321">
    <property type="entry name" value="Glycosyltr_2/OpgH_subfam"/>
</dbReference>
<proteinExistence type="predicted"/>
<keyword evidence="3 8" id="KW-0808">Transferase</keyword>
<evidence type="ECO:0000256" key="2">
    <source>
        <dbReference type="ARBA" id="ARBA00022676"/>
    </source>
</evidence>
<dbReference type="RefSeq" id="WP_214621757.1">
    <property type="nucleotide sequence ID" value="NZ_JAHGAW010000002.1"/>
</dbReference>
<feature type="transmembrane region" description="Helical" evidence="7">
    <location>
        <begin position="15"/>
        <end position="37"/>
    </location>
</feature>
<dbReference type="GO" id="GO:0016020">
    <property type="term" value="C:membrane"/>
    <property type="evidence" value="ECO:0007669"/>
    <property type="project" value="UniProtKB-SubCell"/>
</dbReference>